<proteinExistence type="predicted"/>
<keyword evidence="2" id="KW-0614">Plasmid</keyword>
<dbReference type="EMBL" id="JQ606827">
    <property type="protein sequence ID" value="AFI44025.1"/>
    <property type="molecule type" value="Genomic_DNA"/>
</dbReference>
<dbReference type="GO" id="GO:0003677">
    <property type="term" value="F:DNA binding"/>
    <property type="evidence" value="ECO:0007669"/>
    <property type="project" value="InterPro"/>
</dbReference>
<dbReference type="AlphaFoldDB" id="I1VH27"/>
<accession>I1VH27</accession>
<name>I1VH27_9ACTN</name>
<feature type="domain" description="HTH merR-type" evidence="1">
    <location>
        <begin position="13"/>
        <end position="49"/>
    </location>
</feature>
<dbReference type="InterPro" id="IPR009061">
    <property type="entry name" value="DNA-bd_dom_put_sf"/>
</dbReference>
<evidence type="ECO:0000313" key="2">
    <source>
        <dbReference type="EMBL" id="AFI44025.1"/>
    </source>
</evidence>
<dbReference type="SUPFAM" id="SSF46955">
    <property type="entry name" value="Putative DNA-binding domain"/>
    <property type="match status" value="1"/>
</dbReference>
<evidence type="ECO:0000259" key="1">
    <source>
        <dbReference type="Pfam" id="PF13411"/>
    </source>
</evidence>
<dbReference type="GO" id="GO:0006355">
    <property type="term" value="P:regulation of DNA-templated transcription"/>
    <property type="evidence" value="ECO:0007669"/>
    <property type="project" value="InterPro"/>
</dbReference>
<sequence length="66" mass="7181">MDGMRVLPADLAALATGVQPATIRDWRRRGLIKPVGGTPRRPLYALADLHAAKQAPKPRRQLQTAA</sequence>
<geneLocation type="plasmid" evidence="2">
    <name>pFP4</name>
</geneLocation>
<gene>
    <name evidence="2" type="ORF">pFP4.26c</name>
</gene>
<organism evidence="2">
    <name type="scientific">Streptomyces sp. FR1</name>
    <dbReference type="NCBI Taxonomy" id="349971"/>
    <lineage>
        <taxon>Bacteria</taxon>
        <taxon>Bacillati</taxon>
        <taxon>Actinomycetota</taxon>
        <taxon>Actinomycetes</taxon>
        <taxon>Kitasatosporales</taxon>
        <taxon>Streptomycetaceae</taxon>
        <taxon>Streptomyces</taxon>
    </lineage>
</organism>
<reference evidence="2" key="1">
    <citation type="journal article" date="2012" name="Plasmid">
        <title>Characterization of Streptomyces plasmid-phage pFP4 and its evolutionary implications.</title>
        <authorList>
            <person name="Chen Z."/>
            <person name="Zhong L."/>
            <person name="Shen M."/>
            <person name="Fang P."/>
            <person name="Qin Z."/>
        </authorList>
    </citation>
    <scope>NUCLEOTIDE SEQUENCE</scope>
    <source>
        <strain evidence="2">FR1</strain>
        <plasmid evidence="2">pFP4</plasmid>
    </source>
</reference>
<dbReference type="InterPro" id="IPR000551">
    <property type="entry name" value="MerR-type_HTH_dom"/>
</dbReference>
<protein>
    <submittedName>
        <fullName evidence="2">Regulatory protein MerR</fullName>
    </submittedName>
</protein>
<dbReference type="Pfam" id="PF13411">
    <property type="entry name" value="MerR_1"/>
    <property type="match status" value="1"/>
</dbReference>